<protein>
    <recommendedName>
        <fullName evidence="3">Vitellogenin</fullName>
    </recommendedName>
</protein>
<proteinExistence type="predicted"/>
<reference evidence="1 2" key="1">
    <citation type="submission" date="2022-05" db="EMBL/GenBank/DDBJ databases">
        <authorList>
            <consortium name="Genoscope - CEA"/>
            <person name="William W."/>
        </authorList>
    </citation>
    <scope>NUCLEOTIDE SEQUENCE [LARGE SCALE GENOMIC DNA]</scope>
</reference>
<dbReference type="Proteomes" id="UP001159405">
    <property type="component" value="Unassembled WGS sequence"/>
</dbReference>
<organism evidence="1 2">
    <name type="scientific">Porites lobata</name>
    <dbReference type="NCBI Taxonomy" id="104759"/>
    <lineage>
        <taxon>Eukaryota</taxon>
        <taxon>Metazoa</taxon>
        <taxon>Cnidaria</taxon>
        <taxon>Anthozoa</taxon>
        <taxon>Hexacorallia</taxon>
        <taxon>Scleractinia</taxon>
        <taxon>Fungiina</taxon>
        <taxon>Poritidae</taxon>
        <taxon>Porites</taxon>
    </lineage>
</organism>
<evidence type="ECO:0008006" key="3">
    <source>
        <dbReference type="Google" id="ProtNLM"/>
    </source>
</evidence>
<name>A0ABN8RZL9_9CNID</name>
<keyword evidence="2" id="KW-1185">Reference proteome</keyword>
<gene>
    <name evidence="1" type="ORF">PLOB_00031687</name>
</gene>
<evidence type="ECO:0000313" key="1">
    <source>
        <dbReference type="EMBL" id="CAH3184921.1"/>
    </source>
</evidence>
<accession>A0ABN8RZL9</accession>
<sequence length="269" mass="30838">MTFLTRKYITGEYRRVTFKTKEYRVKLEEIMSSKQPVTSGNLFWKRVMQEVHNKSMQQLMYEQKYAWTHERDERPHVSVKKNWWPTMTCKEDALILHAVPEKELLNFSKTKALTTFSINLAVAEKFGLIEPPQGVNGYKLGPNLQFTLPSVTYDNQTPPTDPSNRTDMNWNGEHSSGIQPTAVTRGVTDQVFQVKNDQLHLFRMVEWQFNNLNAPFEKFLGTSKRTVMVYSDVVESTVVGSGISPVARSAVIKNRGWSKYGGPPAPPMD</sequence>
<dbReference type="EMBL" id="CALNXK010000404">
    <property type="protein sequence ID" value="CAH3184921.1"/>
    <property type="molecule type" value="Genomic_DNA"/>
</dbReference>
<evidence type="ECO:0000313" key="2">
    <source>
        <dbReference type="Proteomes" id="UP001159405"/>
    </source>
</evidence>
<comment type="caution">
    <text evidence="1">The sequence shown here is derived from an EMBL/GenBank/DDBJ whole genome shotgun (WGS) entry which is preliminary data.</text>
</comment>